<organism evidence="2 3">
    <name type="scientific">Desulfolithobacter dissulfuricans</name>
    <dbReference type="NCBI Taxonomy" id="2795293"/>
    <lineage>
        <taxon>Bacteria</taxon>
        <taxon>Pseudomonadati</taxon>
        <taxon>Thermodesulfobacteriota</taxon>
        <taxon>Desulfobulbia</taxon>
        <taxon>Desulfobulbales</taxon>
        <taxon>Desulfobulbaceae</taxon>
        <taxon>Desulfolithobacter</taxon>
    </lineage>
</organism>
<dbReference type="KEGG" id="ddu:GF1_08580"/>
<feature type="compositionally biased region" description="Low complexity" evidence="1">
    <location>
        <begin position="629"/>
        <end position="646"/>
    </location>
</feature>
<keyword evidence="3" id="KW-1185">Reference proteome</keyword>
<evidence type="ECO:0000313" key="2">
    <source>
        <dbReference type="EMBL" id="BCO08482.1"/>
    </source>
</evidence>
<protein>
    <submittedName>
        <fullName evidence="2">Uncharacterized protein</fullName>
    </submittedName>
</protein>
<dbReference type="EMBL" id="AP024233">
    <property type="protein sequence ID" value="BCO08482.1"/>
    <property type="molecule type" value="Genomic_DNA"/>
</dbReference>
<sequence>MKSSETPTHSLDEVEDLTLFADEEFDTDEVDLFEFTGIDDSPLTRLKSIILSLDWEINDEILQELSDETASLQQLWQGDKIARVYLQGLDKLGRYLREEGAYAHPNAIKLLLTFYYDFEKIISSESITGDEITTLLKTDVRKFKILQYQITQAQEQAKMPVSREDVIEEVLTPPGGSDDEVVADVPVAPPLHGLKAAILGLDWEVTDENLERFETQVQRCLGEYQENKPATILLQGLHALGRYIGEKRARARPEAFSLLDNFHEGLTRLVEHPDLDEVEQEKILIDRVGRLNTLKAMVAGAPLPTAKASEAAGPGDLDQTAGGPIGGEEPVSTASPTLEPAPYPEDELDAEAIQPLEDRLADDFIEEELKISSELTSALADSDISLREEHPLPVDSELSESIEEQFDLFFSDEEPASLKEEPAVEPALAAAPLSSEPEATTGDDERDIQSDIEKKLDLLFGEDGDDLVLEGDRQKTGTDMGDLFDDELENELAPALADVVEEKPGEGEVIASDEEIVAREIEEKLDFFFTEEEEVSAPVPGEKMVAGEKVHDKTETSSKAQHDSEFPGTVEEEESSEPEPALAGTEGEDIFDLEDTDEPLDTELEKNLDLFFAEEQSPAQAEATGATSGAPVGPAEELEPVEPALASTEHDGEELPALAEDQDETTTAEDLGKRQDAFFGSSEPLNQDEVLEPLARKLPVIESSADSDDELVQLEEWLSSLPESMAEPQRGEFLARISRLQEKQAGSNNVVLLQLLSSLLTMLPEDDRLVPGETSDVCLFLLQGARKQHDTPDFLLEAVNRFTDWQKSLVRLMTSTTVLETAESVTRHPEVLQDVVGELREELAGLRRIMKEEIDALRRELREK</sequence>
<proteinExistence type="predicted"/>
<evidence type="ECO:0000256" key="1">
    <source>
        <dbReference type="SAM" id="MobiDB-lite"/>
    </source>
</evidence>
<dbReference type="AlphaFoldDB" id="A0A915U4Y7"/>
<feature type="compositionally biased region" description="Low complexity" evidence="1">
    <location>
        <begin position="424"/>
        <end position="439"/>
    </location>
</feature>
<evidence type="ECO:0000313" key="3">
    <source>
        <dbReference type="Proteomes" id="UP001063350"/>
    </source>
</evidence>
<feature type="region of interest" description="Disordered" evidence="1">
    <location>
        <begin position="532"/>
        <end position="668"/>
    </location>
</feature>
<feature type="region of interest" description="Disordered" evidence="1">
    <location>
        <begin position="416"/>
        <end position="450"/>
    </location>
</feature>
<gene>
    <name evidence="2" type="ORF">GF1_08580</name>
</gene>
<dbReference type="Proteomes" id="UP001063350">
    <property type="component" value="Chromosome"/>
</dbReference>
<name>A0A915U4Y7_9BACT</name>
<feature type="region of interest" description="Disordered" evidence="1">
    <location>
        <begin position="306"/>
        <end position="336"/>
    </location>
</feature>
<accession>A0A915U4Y7</accession>
<feature type="compositionally biased region" description="Basic and acidic residues" evidence="1">
    <location>
        <begin position="545"/>
        <end position="565"/>
    </location>
</feature>
<dbReference type="RefSeq" id="WP_267928389.1">
    <property type="nucleotide sequence ID" value="NZ_AP024233.1"/>
</dbReference>
<feature type="compositionally biased region" description="Acidic residues" evidence="1">
    <location>
        <begin position="586"/>
        <end position="602"/>
    </location>
</feature>
<reference evidence="2" key="1">
    <citation type="submission" date="2020-12" db="EMBL/GenBank/DDBJ databases">
        <title>Desulfobium dissulfuricans gen. nov., sp. nov., a novel mesophilic, sulfate-reducing bacterium isolated from a deep-sea hydrothermal vent.</title>
        <authorList>
            <person name="Hashimoto Y."/>
            <person name="Tame A."/>
            <person name="Sawayama S."/>
            <person name="Miyazaki J."/>
            <person name="Takai K."/>
            <person name="Nakagawa S."/>
        </authorList>
    </citation>
    <scope>NUCLEOTIDE SEQUENCE</scope>
    <source>
        <strain evidence="2">GF1</strain>
    </source>
</reference>